<feature type="transmembrane region" description="Helical" evidence="1">
    <location>
        <begin position="65"/>
        <end position="84"/>
    </location>
</feature>
<keyword evidence="1" id="KW-0472">Membrane</keyword>
<proteinExistence type="predicted"/>
<evidence type="ECO:0000313" key="2">
    <source>
        <dbReference type="EMBL" id="ETW96390.1"/>
    </source>
</evidence>
<feature type="transmembrane region" description="Helical" evidence="1">
    <location>
        <begin position="36"/>
        <end position="53"/>
    </location>
</feature>
<organism evidence="2 3">
    <name type="scientific">Entotheonella factor</name>
    <dbReference type="NCBI Taxonomy" id="1429438"/>
    <lineage>
        <taxon>Bacteria</taxon>
        <taxon>Pseudomonadati</taxon>
        <taxon>Nitrospinota/Tectimicrobiota group</taxon>
        <taxon>Candidatus Tectimicrobiota</taxon>
        <taxon>Candidatus Entotheonellia</taxon>
        <taxon>Candidatus Entotheonellales</taxon>
        <taxon>Candidatus Entotheonellaceae</taxon>
        <taxon>Candidatus Entotheonella</taxon>
    </lineage>
</organism>
<comment type="caution">
    <text evidence="2">The sequence shown here is derived from an EMBL/GenBank/DDBJ whole genome shotgun (WGS) entry which is preliminary data.</text>
</comment>
<sequence>GLMRNAYIGTDALATVAMQGTKLAVFGGAQVLKPELIVAGFTLIPFMIGGTVIGKRLLERVPERAFAVLIEGMLVVAGLNFLIYG</sequence>
<reference evidence="2 3" key="1">
    <citation type="journal article" date="2014" name="Nature">
        <title>An environmental bacterial taxon with a large and distinct metabolic repertoire.</title>
        <authorList>
            <person name="Wilson M.C."/>
            <person name="Mori T."/>
            <person name="Ruckert C."/>
            <person name="Uria A.R."/>
            <person name="Helf M.J."/>
            <person name="Takada K."/>
            <person name="Gernert C."/>
            <person name="Steffens U.A."/>
            <person name="Heycke N."/>
            <person name="Schmitt S."/>
            <person name="Rinke C."/>
            <person name="Helfrich E.J."/>
            <person name="Brachmann A.O."/>
            <person name="Gurgui C."/>
            <person name="Wakimoto T."/>
            <person name="Kracht M."/>
            <person name="Crusemann M."/>
            <person name="Hentschel U."/>
            <person name="Abe I."/>
            <person name="Matsunaga S."/>
            <person name="Kalinowski J."/>
            <person name="Takeyama H."/>
            <person name="Piel J."/>
        </authorList>
    </citation>
    <scope>NUCLEOTIDE SEQUENCE [LARGE SCALE GENOMIC DNA]</scope>
    <source>
        <strain evidence="3">TSY1</strain>
    </source>
</reference>
<dbReference type="EMBL" id="AZHW01000793">
    <property type="protein sequence ID" value="ETW96390.1"/>
    <property type="molecule type" value="Genomic_DNA"/>
</dbReference>
<keyword evidence="1" id="KW-0812">Transmembrane</keyword>
<dbReference type="AlphaFoldDB" id="W4LFC2"/>
<dbReference type="HOGENOM" id="CLU_2502993_0_0_7"/>
<evidence type="ECO:0000313" key="3">
    <source>
        <dbReference type="Proteomes" id="UP000019141"/>
    </source>
</evidence>
<keyword evidence="1" id="KW-1133">Transmembrane helix</keyword>
<name>W4LFC2_ENTF1</name>
<gene>
    <name evidence="2" type="ORF">ETSY1_26800</name>
</gene>
<accession>W4LFC2</accession>
<evidence type="ECO:0008006" key="4">
    <source>
        <dbReference type="Google" id="ProtNLM"/>
    </source>
</evidence>
<dbReference type="Proteomes" id="UP000019141">
    <property type="component" value="Unassembled WGS sequence"/>
</dbReference>
<evidence type="ECO:0000256" key="1">
    <source>
        <dbReference type="SAM" id="Phobius"/>
    </source>
</evidence>
<protein>
    <recommendedName>
        <fullName evidence="4">Membrane transporter protein</fullName>
    </recommendedName>
</protein>
<keyword evidence="3" id="KW-1185">Reference proteome</keyword>
<feature type="non-terminal residue" evidence="2">
    <location>
        <position position="1"/>
    </location>
</feature>